<dbReference type="RefSeq" id="WP_291794635.1">
    <property type="nucleotide sequence ID" value="NZ_BAAAPZ010000002.1"/>
</dbReference>
<dbReference type="Proteomes" id="UP001500984">
    <property type="component" value="Unassembled WGS sequence"/>
</dbReference>
<gene>
    <name evidence="2" type="ORF">GCM10009823_03480</name>
</gene>
<evidence type="ECO:0000313" key="3">
    <source>
        <dbReference type="Proteomes" id="UP001500984"/>
    </source>
</evidence>
<sequence>MRPAHGDATGAVDRTAGLRRIAEMAAVPRADEVLDPTRLSSLLGVRAAPRYLRMKPGRSLVVAWEEPDGEGARSWTGGHGWTGIFADSDKRDNAVRRARRAGVPLVEHTAAGGGGPHLLSGPVWADPSLVSQLSRVRAEAVPGTRWEVLRFNPRRRLVLRAEDSSGARVLRTAAGGSGALAEATRLWARLGAPVLPAEVRGRVRGPDGAGTVVSPWWGAGDLRAHPEEAAARSAGRAVAAVHRRSLRGLRPGSGAPALPRTGVRVLRSGLGPAARAVAAAAPALGSRARRLADRLGPRLDDGGPRVLLHGDLSPDQVLVDAAGEIRLIDLDRAGAGQAARDVGSWLAACRGAGLPRLAAAFTDGYREVAEARASGSDEGRLLRTALAGAAVWEAHALVLGALDPLRRLAPDWQSQLERRLREAEEVSGL</sequence>
<protein>
    <recommendedName>
        <fullName evidence="1">Aminoglycoside phosphotransferase domain-containing protein</fullName>
    </recommendedName>
</protein>
<name>A0ABN2WB93_9MICO</name>
<dbReference type="Pfam" id="PF01636">
    <property type="entry name" value="APH"/>
    <property type="match status" value="1"/>
</dbReference>
<accession>A0ABN2WB93</accession>
<keyword evidence="3" id="KW-1185">Reference proteome</keyword>
<evidence type="ECO:0000259" key="1">
    <source>
        <dbReference type="Pfam" id="PF01636"/>
    </source>
</evidence>
<evidence type="ECO:0000313" key="2">
    <source>
        <dbReference type="EMBL" id="GAA2088408.1"/>
    </source>
</evidence>
<dbReference type="InterPro" id="IPR002575">
    <property type="entry name" value="Aminoglycoside_PTrfase"/>
</dbReference>
<dbReference type="InterPro" id="IPR011009">
    <property type="entry name" value="Kinase-like_dom_sf"/>
</dbReference>
<dbReference type="SUPFAM" id="SSF56112">
    <property type="entry name" value="Protein kinase-like (PK-like)"/>
    <property type="match status" value="1"/>
</dbReference>
<dbReference type="Gene3D" id="3.90.1200.10">
    <property type="match status" value="1"/>
</dbReference>
<feature type="domain" description="Aminoglycoside phosphotransferase" evidence="1">
    <location>
        <begin position="179"/>
        <end position="369"/>
    </location>
</feature>
<dbReference type="EMBL" id="BAAAPZ010000002">
    <property type="protein sequence ID" value="GAA2088408.1"/>
    <property type="molecule type" value="Genomic_DNA"/>
</dbReference>
<proteinExistence type="predicted"/>
<reference evidence="2 3" key="1">
    <citation type="journal article" date="2019" name="Int. J. Syst. Evol. Microbiol.">
        <title>The Global Catalogue of Microorganisms (GCM) 10K type strain sequencing project: providing services to taxonomists for standard genome sequencing and annotation.</title>
        <authorList>
            <consortium name="The Broad Institute Genomics Platform"/>
            <consortium name="The Broad Institute Genome Sequencing Center for Infectious Disease"/>
            <person name="Wu L."/>
            <person name="Ma J."/>
        </authorList>
    </citation>
    <scope>NUCLEOTIDE SEQUENCE [LARGE SCALE GENOMIC DNA]</scope>
    <source>
        <strain evidence="2 3">JCM 15900</strain>
    </source>
</reference>
<organism evidence="2 3">
    <name type="scientific">Brevibacterium salitolerans</name>
    <dbReference type="NCBI Taxonomy" id="1403566"/>
    <lineage>
        <taxon>Bacteria</taxon>
        <taxon>Bacillati</taxon>
        <taxon>Actinomycetota</taxon>
        <taxon>Actinomycetes</taxon>
        <taxon>Micrococcales</taxon>
        <taxon>Brevibacteriaceae</taxon>
        <taxon>Brevibacterium</taxon>
    </lineage>
</organism>
<comment type="caution">
    <text evidence="2">The sequence shown here is derived from an EMBL/GenBank/DDBJ whole genome shotgun (WGS) entry which is preliminary data.</text>
</comment>